<dbReference type="PANTHER" id="PTHR46082:SF6">
    <property type="entry name" value="AAA+ ATPASE DOMAIN-CONTAINING PROTEIN-RELATED"/>
    <property type="match status" value="1"/>
</dbReference>
<dbReference type="RefSeq" id="WP_106330431.1">
    <property type="nucleotide sequence ID" value="NZ_BOMO01000145.1"/>
</dbReference>
<dbReference type="OrthoDB" id="580767at2"/>
<dbReference type="SUPFAM" id="SSF48452">
    <property type="entry name" value="TPR-like"/>
    <property type="match status" value="2"/>
</dbReference>
<organism evidence="4 5">
    <name type="scientific">Actinoplanes italicus</name>
    <dbReference type="NCBI Taxonomy" id="113567"/>
    <lineage>
        <taxon>Bacteria</taxon>
        <taxon>Bacillati</taxon>
        <taxon>Actinomycetota</taxon>
        <taxon>Actinomycetes</taxon>
        <taxon>Micromonosporales</taxon>
        <taxon>Micromonosporaceae</taxon>
        <taxon>Actinoplanes</taxon>
    </lineage>
</organism>
<dbReference type="Pfam" id="PF13424">
    <property type="entry name" value="TPR_12"/>
    <property type="match status" value="1"/>
</dbReference>
<dbReference type="Pfam" id="PF13676">
    <property type="entry name" value="TIR_2"/>
    <property type="match status" value="1"/>
</dbReference>
<dbReference type="InterPro" id="IPR000157">
    <property type="entry name" value="TIR_dom"/>
</dbReference>
<dbReference type="Pfam" id="PF00931">
    <property type="entry name" value="NB-ARC"/>
    <property type="match status" value="1"/>
</dbReference>
<dbReference type="GO" id="GO:0043531">
    <property type="term" value="F:ADP binding"/>
    <property type="evidence" value="ECO:0007669"/>
    <property type="project" value="InterPro"/>
</dbReference>
<dbReference type="Gene3D" id="3.40.50.300">
    <property type="entry name" value="P-loop containing nucleotide triphosphate hydrolases"/>
    <property type="match status" value="1"/>
</dbReference>
<feature type="domain" description="NB-ARC" evidence="2">
    <location>
        <begin position="184"/>
        <end position="332"/>
    </location>
</feature>
<dbReference type="SUPFAM" id="SSF52540">
    <property type="entry name" value="P-loop containing nucleoside triphosphate hydrolases"/>
    <property type="match status" value="1"/>
</dbReference>
<dbReference type="InterPro" id="IPR011990">
    <property type="entry name" value="TPR-like_helical_dom_sf"/>
</dbReference>
<dbReference type="SUPFAM" id="SSF52200">
    <property type="entry name" value="Toll/Interleukin receptor TIR domain"/>
    <property type="match status" value="1"/>
</dbReference>
<comment type="caution">
    <text evidence="4">The sequence shown here is derived from an EMBL/GenBank/DDBJ whole genome shotgun (WGS) entry which is preliminary data.</text>
</comment>
<evidence type="ECO:0000256" key="1">
    <source>
        <dbReference type="SAM" id="MobiDB-lite"/>
    </source>
</evidence>
<keyword evidence="5" id="KW-1185">Reference proteome</keyword>
<dbReference type="Proteomes" id="UP000239415">
    <property type="component" value="Unassembled WGS sequence"/>
</dbReference>
<name>A0A2T0JRB9_9ACTN</name>
<sequence>MPDRIHVSFADRDRAWAEWARWHLEKAGHATELDSVDRAPGTNVVEAMNRAVRRANPMLVLLSAAYLDPDRLTTDEWTARMAQRRKDPAAKLIALRVENVDLSDGLWAPIAVPDVFGLSPEQAVVQLLDAVRQVADPAPAGALRPAPPAYPGRPNAGEPGPRPPGSLPPVWNLTRRNPGFTGRDTMLNRLHDTLRGDSRVAVQALHGLGGVGKTQLALEYAHRFAGEYDIVWWIPAERPELIGDHLATLAQDEQLRLFPAGTPTPDSMRALRAHLRQAGRWLLIFDNAEDRDHLAPWLPDGPGHLLITSRNPNWAGVAQPVDVDVFTRAESIALLRTSLADIDEDTADRLAGHLGDLPLAVGQALELLAETRMPVYTYLSDLAAHTAELMREGGPPAGYPLSLAATVGLTADRLRAADPAAGQLLTLCAHLGPAPIPTDLFTAHPDPLPKPLQKIARKPVAFARTLAQLGRFGLARLTDRGPVLHRLVQAVVRDTDPRPDVNRGIAERLLAAARPDDGKLPQWWPRWAVLLPHILAVDPATSDNRQLRQTANDAVWHLMARGEAANALPLADHLHQAWTRRLGADDESTITIAATLAVVHRQLGDFERSSEIEQDNLTRTRRLLGTDHPHTLNAANNLGRALYRAGEFERARRLDEDTLSRRRRVLGEDHLETLRTTWNLARDLYELGDIARAREIDEGLLVRLRDMHGDDHPDTLRTALALTMDLTGAGEHERARSLGEDTFARRRRVFGDDHPDTLNAAAALARTQSGYGEYDQARRLNEDTLSRRRRVLGDNHPDTLRSVGDLLLNHLHRAGMRDVVSVEPATGGLAALAGIAERRDGPPVFVKAFADVPDEDVFAAEAEGLAVLREPGGMATPEVVLAGRELLVLSMLRPRPGSETFWEEFAHALARMHLSTVHPRFGWHRDNWLGRRRQENTWDDDGFAFFAEHRLLRWMTEPRVEAALGTRDRVALERLCHRLPELLPERPACLTHGDLWTQNLMATPDGRPALIDPAVSYMWAEVDLAHLWTTSPPPEAKRFFAVYAELTGLDDGWRDRMPIIQLRQHLAVLAQFDDDWGAADLIRATLAPFRTSD</sequence>
<dbReference type="PANTHER" id="PTHR46082">
    <property type="entry name" value="ATP/GTP-BINDING PROTEIN-RELATED"/>
    <property type="match status" value="1"/>
</dbReference>
<dbReference type="NCBIfam" id="NF040586">
    <property type="entry name" value="FxSxx_TPR"/>
    <property type="match status" value="1"/>
</dbReference>
<dbReference type="InterPro" id="IPR011009">
    <property type="entry name" value="Kinase-like_dom_sf"/>
</dbReference>
<accession>A0A2T0JRB9</accession>
<dbReference type="InterPro" id="IPR053137">
    <property type="entry name" value="NLR-like"/>
</dbReference>
<dbReference type="Gene3D" id="3.90.1200.10">
    <property type="match status" value="1"/>
</dbReference>
<dbReference type="Pfam" id="PF13374">
    <property type="entry name" value="TPR_10"/>
    <property type="match status" value="3"/>
</dbReference>
<dbReference type="InterPro" id="IPR002182">
    <property type="entry name" value="NB-ARC"/>
</dbReference>
<dbReference type="Pfam" id="PF03881">
    <property type="entry name" value="Fructosamin_kin"/>
    <property type="match status" value="1"/>
</dbReference>
<dbReference type="InterPro" id="IPR035897">
    <property type="entry name" value="Toll_tir_struct_dom_sf"/>
</dbReference>
<keyword evidence="4" id="KW-0418">Kinase</keyword>
<dbReference type="Gene3D" id="1.25.40.10">
    <property type="entry name" value="Tetratricopeptide repeat domain"/>
    <property type="match status" value="2"/>
</dbReference>
<reference evidence="4 5" key="1">
    <citation type="submission" date="2018-03" db="EMBL/GenBank/DDBJ databases">
        <title>Genomic Encyclopedia of Archaeal and Bacterial Type Strains, Phase II (KMG-II): from individual species to whole genera.</title>
        <authorList>
            <person name="Goeker M."/>
        </authorList>
    </citation>
    <scope>NUCLEOTIDE SEQUENCE [LARGE SCALE GENOMIC DNA]</scope>
    <source>
        <strain evidence="4 5">DSM 43146</strain>
    </source>
</reference>
<dbReference type="Gene3D" id="3.30.200.20">
    <property type="entry name" value="Phosphorylase Kinase, domain 1"/>
    <property type="match status" value="1"/>
</dbReference>
<dbReference type="GO" id="GO:0016301">
    <property type="term" value="F:kinase activity"/>
    <property type="evidence" value="ECO:0007669"/>
    <property type="project" value="UniProtKB-KW"/>
</dbReference>
<dbReference type="Gene3D" id="3.40.50.10140">
    <property type="entry name" value="Toll/interleukin-1 receptor homology (TIR) domain"/>
    <property type="match status" value="1"/>
</dbReference>
<protein>
    <submittedName>
        <fullName evidence="4">Fructosamine-3-kinase</fullName>
    </submittedName>
</protein>
<gene>
    <name evidence="4" type="ORF">CLV67_13465</name>
</gene>
<dbReference type="InterPro" id="IPR027417">
    <property type="entry name" value="P-loop_NTPase"/>
</dbReference>
<feature type="domain" description="TIR" evidence="3">
    <location>
        <begin position="5"/>
        <end position="126"/>
    </location>
</feature>
<dbReference type="AlphaFoldDB" id="A0A2T0JRB9"/>
<dbReference type="EMBL" id="PVMZ01000034">
    <property type="protein sequence ID" value="PRX10180.1"/>
    <property type="molecule type" value="Genomic_DNA"/>
</dbReference>
<feature type="region of interest" description="Disordered" evidence="1">
    <location>
        <begin position="139"/>
        <end position="172"/>
    </location>
</feature>
<proteinExistence type="predicted"/>
<dbReference type="GO" id="GO:0007165">
    <property type="term" value="P:signal transduction"/>
    <property type="evidence" value="ECO:0007669"/>
    <property type="project" value="InterPro"/>
</dbReference>
<evidence type="ECO:0000259" key="3">
    <source>
        <dbReference type="Pfam" id="PF13676"/>
    </source>
</evidence>
<evidence type="ECO:0000259" key="2">
    <source>
        <dbReference type="Pfam" id="PF00931"/>
    </source>
</evidence>
<dbReference type="InterPro" id="IPR016477">
    <property type="entry name" value="Fructo-/Ketosamine-3-kinase"/>
</dbReference>
<evidence type="ECO:0000313" key="5">
    <source>
        <dbReference type="Proteomes" id="UP000239415"/>
    </source>
</evidence>
<keyword evidence="4" id="KW-0808">Transferase</keyword>
<dbReference type="SUPFAM" id="SSF56112">
    <property type="entry name" value="Protein kinase-like (PK-like)"/>
    <property type="match status" value="1"/>
</dbReference>
<evidence type="ECO:0000313" key="4">
    <source>
        <dbReference type="EMBL" id="PRX10180.1"/>
    </source>
</evidence>